<keyword evidence="2" id="KW-1185">Reference proteome</keyword>
<dbReference type="RefSeq" id="WP_127906295.1">
    <property type="nucleotide sequence ID" value="NZ_RQXX01000002.1"/>
</dbReference>
<accession>A0A438AK56</accession>
<dbReference type="InterPro" id="IPR009297">
    <property type="entry name" value="DUF952"/>
</dbReference>
<organism evidence="1 2">
    <name type="scientific">Mesobaculum littorinae</name>
    <dbReference type="NCBI Taxonomy" id="2486419"/>
    <lineage>
        <taxon>Bacteria</taxon>
        <taxon>Pseudomonadati</taxon>
        <taxon>Pseudomonadota</taxon>
        <taxon>Alphaproteobacteria</taxon>
        <taxon>Rhodobacterales</taxon>
        <taxon>Roseobacteraceae</taxon>
        <taxon>Mesobaculum</taxon>
    </lineage>
</organism>
<sequence>MHVYKILRASEWRAFQDAESFDGAPVDLADGYIHLSTADQVPGTLAKHFAGEDGLTLLSFDIDSLGPELRWEEARGGAKFPHLYRTLSLGEVTWHCDIPLKDGAPRLPEKLW</sequence>
<evidence type="ECO:0000313" key="2">
    <source>
        <dbReference type="Proteomes" id="UP000285908"/>
    </source>
</evidence>
<proteinExistence type="predicted"/>
<comment type="caution">
    <text evidence="1">The sequence shown here is derived from an EMBL/GenBank/DDBJ whole genome shotgun (WGS) entry which is preliminary data.</text>
</comment>
<name>A0A438AK56_9RHOB</name>
<dbReference type="AlphaFoldDB" id="A0A438AK56"/>
<protein>
    <submittedName>
        <fullName evidence="1">DUF952 domain-containing protein</fullName>
    </submittedName>
</protein>
<dbReference type="PANTHER" id="PTHR34129:SF1">
    <property type="entry name" value="DUF952 DOMAIN-CONTAINING PROTEIN"/>
    <property type="match status" value="1"/>
</dbReference>
<dbReference type="EMBL" id="RQXX01000002">
    <property type="protein sequence ID" value="RVV99062.1"/>
    <property type="molecule type" value="Genomic_DNA"/>
</dbReference>
<dbReference type="Pfam" id="PF06108">
    <property type="entry name" value="DUF952"/>
    <property type="match status" value="1"/>
</dbReference>
<reference evidence="1 2" key="1">
    <citation type="submission" date="2018-11" db="EMBL/GenBank/DDBJ databases">
        <title>Mesobaculum littorinae gen. nov., sp. nov., isolated from Littorina scabra that represents a novel genus of the order Rhodobacteraceae.</title>
        <authorList>
            <person name="Li F."/>
        </authorList>
    </citation>
    <scope>NUCLEOTIDE SEQUENCE [LARGE SCALE GENOMIC DNA]</scope>
    <source>
        <strain evidence="1 2">M0103</strain>
    </source>
</reference>
<dbReference type="Proteomes" id="UP000285908">
    <property type="component" value="Unassembled WGS sequence"/>
</dbReference>
<evidence type="ECO:0000313" key="1">
    <source>
        <dbReference type="EMBL" id="RVV99062.1"/>
    </source>
</evidence>
<dbReference type="SUPFAM" id="SSF56399">
    <property type="entry name" value="ADP-ribosylation"/>
    <property type="match status" value="1"/>
</dbReference>
<dbReference type="OrthoDB" id="9799937at2"/>
<dbReference type="PANTHER" id="PTHR34129">
    <property type="entry name" value="BLR1139 PROTEIN"/>
    <property type="match status" value="1"/>
</dbReference>
<dbReference type="Gene3D" id="3.20.170.20">
    <property type="entry name" value="Protein of unknown function DUF952"/>
    <property type="match status" value="1"/>
</dbReference>
<gene>
    <name evidence="1" type="ORF">EKE94_05880</name>
</gene>